<dbReference type="PANTHER" id="PTHR33112">
    <property type="entry name" value="DOMAIN PROTEIN, PUTATIVE-RELATED"/>
    <property type="match status" value="1"/>
</dbReference>
<evidence type="ECO:0000313" key="3">
    <source>
        <dbReference type="Proteomes" id="UP000800093"/>
    </source>
</evidence>
<accession>A0A9P4N622</accession>
<protein>
    <submittedName>
        <fullName evidence="2">HET-domain-containing protein</fullName>
    </submittedName>
</protein>
<keyword evidence="3" id="KW-1185">Reference proteome</keyword>
<evidence type="ECO:0000259" key="1">
    <source>
        <dbReference type="Pfam" id="PF06985"/>
    </source>
</evidence>
<dbReference type="Pfam" id="PF06985">
    <property type="entry name" value="HET"/>
    <property type="match status" value="1"/>
</dbReference>
<feature type="domain" description="Heterokaryon incompatibility" evidence="1">
    <location>
        <begin position="187"/>
        <end position="342"/>
    </location>
</feature>
<dbReference type="OrthoDB" id="5125733at2759"/>
<gene>
    <name evidence="2" type="ORF">CC78DRAFT_620509</name>
</gene>
<name>A0A9P4N622_9PLEO</name>
<proteinExistence type="predicted"/>
<dbReference type="EMBL" id="ML986689">
    <property type="protein sequence ID" value="KAF2260111.1"/>
    <property type="molecule type" value="Genomic_DNA"/>
</dbReference>
<dbReference type="Proteomes" id="UP000800093">
    <property type="component" value="Unassembled WGS sequence"/>
</dbReference>
<dbReference type="InterPro" id="IPR010730">
    <property type="entry name" value="HET"/>
</dbReference>
<sequence>MLCKFCEGFRRTVDLSEAQEVQLHDSFDALRANSEARCHLCRMIHTDLHNQHESEKIEGSSLVIAKVVPYKGFIVSFREQSTMGTGDGVGKPNMADVKVIVEQLSVPRRIETTFQELQDVEDSHTGSASACRAALTWLAECTDGHPVCDTPNALDASLPNRIIDVGDYNDSEEPRLVENKGNMTGGYVALSHCWGGSSHIRTTVANLPHHKSEIKLATLPKTFFDAVHATRELRIRYLWIDSLCIVQDDPADWEKEAALMGKYYSNSLITISAAHGRNSEAGIFHQRDYLSTRPCQMSLRYNGNWRLAYAYARDTSFQISKSSMSGLKEPLPLYSRAWVLQEQVLPPRTLTYTTRGVYWRCQAMRFDERAPLAMSISDLLRDKPSNLGTFKGDPREIESTIAELQRNWIFHNHNAHFTQASKAPKPFHRNGCGGDHFIQDWGRLVHDYTSRGMTRQSDKLVAIAGIANIVSENRSIEYTAGIWSTSKDSIALGLLWSASKPGRRLLDVAPSWSWASIEEEVMWPGHLSVNLWQTAQFLRFESSGTVARSRGEITLRTNVRLGIVSTAGKVEIAKWPEIGNDGALPSFGDSGMSTGITPHWKQGVISLDEALQPLQLVYLVELAIGKINANRKDWLVHALAVINAEGKPGKLRRVGFSTWHQGVWNSPVESLALDATTSSDNSRVDGTERDMTLKLREMGVTIV</sequence>
<dbReference type="AlphaFoldDB" id="A0A9P4N622"/>
<comment type="caution">
    <text evidence="2">The sequence shown here is derived from an EMBL/GenBank/DDBJ whole genome shotgun (WGS) entry which is preliminary data.</text>
</comment>
<organism evidence="2 3">
    <name type="scientific">Lojkania enalia</name>
    <dbReference type="NCBI Taxonomy" id="147567"/>
    <lineage>
        <taxon>Eukaryota</taxon>
        <taxon>Fungi</taxon>
        <taxon>Dikarya</taxon>
        <taxon>Ascomycota</taxon>
        <taxon>Pezizomycotina</taxon>
        <taxon>Dothideomycetes</taxon>
        <taxon>Pleosporomycetidae</taxon>
        <taxon>Pleosporales</taxon>
        <taxon>Pleosporales incertae sedis</taxon>
        <taxon>Lojkania</taxon>
    </lineage>
</organism>
<evidence type="ECO:0000313" key="2">
    <source>
        <dbReference type="EMBL" id="KAF2260111.1"/>
    </source>
</evidence>
<reference evidence="3" key="1">
    <citation type="journal article" date="2020" name="Stud. Mycol.">
        <title>101 Dothideomycetes genomes: A test case for predicting lifestyles and emergence of pathogens.</title>
        <authorList>
            <person name="Haridas S."/>
            <person name="Albert R."/>
            <person name="Binder M."/>
            <person name="Bloem J."/>
            <person name="LaButti K."/>
            <person name="Salamov A."/>
            <person name="Andreopoulos B."/>
            <person name="Baker S."/>
            <person name="Barry K."/>
            <person name="Bills G."/>
            <person name="Bluhm B."/>
            <person name="Cannon C."/>
            <person name="Castanera R."/>
            <person name="Culley D."/>
            <person name="Daum C."/>
            <person name="Ezra D."/>
            <person name="Gonzalez J."/>
            <person name="Henrissat B."/>
            <person name="Kuo A."/>
            <person name="Liang C."/>
            <person name="Lipzen A."/>
            <person name="Lutzoni F."/>
            <person name="Magnuson J."/>
            <person name="Mondo S."/>
            <person name="Nolan M."/>
            <person name="Ohm R."/>
            <person name="Pangilinan J."/>
            <person name="Park H.-J."/>
            <person name="Ramirez L."/>
            <person name="Alfaro M."/>
            <person name="Sun H."/>
            <person name="Tritt A."/>
            <person name="Yoshinaga Y."/>
            <person name="Zwiers L.-H."/>
            <person name="Turgeon B."/>
            <person name="Goodwin S."/>
            <person name="Spatafora J."/>
            <person name="Crous P."/>
            <person name="Grigoriev I."/>
        </authorList>
    </citation>
    <scope>NUCLEOTIDE SEQUENCE [LARGE SCALE GENOMIC DNA]</scope>
    <source>
        <strain evidence="3">CBS 304.66</strain>
    </source>
</reference>
<dbReference type="PANTHER" id="PTHR33112:SF8">
    <property type="entry name" value="HETEROKARYON INCOMPATIBILITY DOMAIN-CONTAINING PROTEIN"/>
    <property type="match status" value="1"/>
</dbReference>